<keyword evidence="1" id="KW-1133">Transmembrane helix</keyword>
<evidence type="ECO:0000313" key="3">
    <source>
        <dbReference type="Proteomes" id="UP000288395"/>
    </source>
</evidence>
<keyword evidence="1" id="KW-0812">Transmembrane</keyword>
<dbReference type="AlphaFoldDB" id="A0A432VTB1"/>
<feature type="transmembrane region" description="Helical" evidence="1">
    <location>
        <begin position="20"/>
        <end position="43"/>
    </location>
</feature>
<accession>A0A432VTB1</accession>
<organism evidence="2 3">
    <name type="scientific">Aliidiomarina iranensis</name>
    <dbReference type="NCBI Taxonomy" id="1434071"/>
    <lineage>
        <taxon>Bacteria</taxon>
        <taxon>Pseudomonadati</taxon>
        <taxon>Pseudomonadota</taxon>
        <taxon>Gammaproteobacteria</taxon>
        <taxon>Alteromonadales</taxon>
        <taxon>Idiomarinaceae</taxon>
        <taxon>Aliidiomarina</taxon>
    </lineage>
</organism>
<keyword evidence="1" id="KW-0472">Membrane</keyword>
<evidence type="ECO:0000313" key="2">
    <source>
        <dbReference type="EMBL" id="RUO19655.1"/>
    </source>
</evidence>
<evidence type="ECO:0000256" key="1">
    <source>
        <dbReference type="SAM" id="Phobius"/>
    </source>
</evidence>
<reference evidence="3" key="1">
    <citation type="journal article" date="2018" name="Front. Microbiol.">
        <title>Genome-Based Analysis Reveals the Taxonomy and Diversity of the Family Idiomarinaceae.</title>
        <authorList>
            <person name="Liu Y."/>
            <person name="Lai Q."/>
            <person name="Shao Z."/>
        </authorList>
    </citation>
    <scope>NUCLEOTIDE SEQUENCE [LARGE SCALE GENOMIC DNA]</scope>
    <source>
        <strain evidence="3">GBPy7</strain>
    </source>
</reference>
<keyword evidence="3" id="KW-1185">Reference proteome</keyword>
<comment type="caution">
    <text evidence="2">The sequence shown here is derived from an EMBL/GenBank/DDBJ whole genome shotgun (WGS) entry which is preliminary data.</text>
</comment>
<proteinExistence type="predicted"/>
<sequence length="59" mass="6717">MQSVLFKAHLDKTCAPANCILFLGFLLSLFLGFLLSLFLGFLLKSCRFFVAFFYAVFLL</sequence>
<gene>
    <name evidence="2" type="ORF">CWE08_09500</name>
</gene>
<protein>
    <submittedName>
        <fullName evidence="2">Uncharacterized protein</fullName>
    </submittedName>
</protein>
<dbReference type="Proteomes" id="UP000288395">
    <property type="component" value="Unassembled WGS sequence"/>
</dbReference>
<name>A0A432VTB1_9GAMM</name>
<dbReference type="EMBL" id="PIPJ01000007">
    <property type="protein sequence ID" value="RUO19655.1"/>
    <property type="molecule type" value="Genomic_DNA"/>
</dbReference>